<dbReference type="RefSeq" id="WP_138225205.1">
    <property type="nucleotide sequence ID" value="NZ_CP040396.1"/>
</dbReference>
<protein>
    <submittedName>
        <fullName evidence="2">AP endonuclease, family 2</fullName>
    </submittedName>
</protein>
<dbReference type="InterPro" id="IPR036237">
    <property type="entry name" value="Xyl_isomerase-like_sf"/>
</dbReference>
<dbReference type="KEGG" id="palo:E6C60_1421"/>
<name>A0A4P8XHU7_9BACL</name>
<evidence type="ECO:0000259" key="1">
    <source>
        <dbReference type="Pfam" id="PF01261"/>
    </source>
</evidence>
<organism evidence="2 3">
    <name type="scientific">Paenibacillus algicola</name>
    <dbReference type="NCBI Taxonomy" id="2565926"/>
    <lineage>
        <taxon>Bacteria</taxon>
        <taxon>Bacillati</taxon>
        <taxon>Bacillota</taxon>
        <taxon>Bacilli</taxon>
        <taxon>Bacillales</taxon>
        <taxon>Paenibacillaceae</taxon>
        <taxon>Paenibacillus</taxon>
    </lineage>
</organism>
<dbReference type="OrthoDB" id="104997at2"/>
<dbReference type="SUPFAM" id="SSF51658">
    <property type="entry name" value="Xylose isomerase-like"/>
    <property type="match status" value="1"/>
</dbReference>
<sequence>MKFSVFTVSVPDLTPEELAAAAKEAGIHGIEWRFKGIPPEAKHEQPSFWKHNRCSMDPEGGQEDWLRFKRAAEEQQIQSLAVVPYLKCGDIESTRKVMQAAKLLGASFIRAGVPGYDRSTNYNTLFEQGVAYLAQVEELAAEYGVKALVETHQKTIAPSASLAHRLVSRFDSKHIGVLYDPGNMVHEGYENYRMGLELLGPYLAHVHVKNAWLVSEQAADGRTEWRPEWAPLAEGVASWPQVLADLKAVGYEGYFGVEDFSGVLGSKDMLQSFVRLMKEWAR</sequence>
<dbReference type="Proteomes" id="UP000300879">
    <property type="component" value="Chromosome"/>
</dbReference>
<dbReference type="InterPro" id="IPR050312">
    <property type="entry name" value="IolE/XylAMocC-like"/>
</dbReference>
<proteinExistence type="predicted"/>
<keyword evidence="3" id="KW-1185">Reference proteome</keyword>
<keyword evidence="2" id="KW-0255">Endonuclease</keyword>
<dbReference type="InterPro" id="IPR013022">
    <property type="entry name" value="Xyl_isomerase-like_TIM-brl"/>
</dbReference>
<keyword evidence="2" id="KW-0540">Nuclease</keyword>
<dbReference type="Gene3D" id="3.20.20.150">
    <property type="entry name" value="Divalent-metal-dependent TIM barrel enzymes"/>
    <property type="match status" value="1"/>
</dbReference>
<reference evidence="2 3" key="1">
    <citation type="submission" date="2019-05" db="EMBL/GenBank/DDBJ databases">
        <authorList>
            <person name="Chen C."/>
        </authorList>
    </citation>
    <scope>NUCLEOTIDE SEQUENCE [LARGE SCALE GENOMIC DNA]</scope>
    <source>
        <strain evidence="2 3">HB172198</strain>
    </source>
</reference>
<feature type="domain" description="Xylose isomerase-like TIM barrel" evidence="1">
    <location>
        <begin position="20"/>
        <end position="262"/>
    </location>
</feature>
<dbReference type="Pfam" id="PF01261">
    <property type="entry name" value="AP_endonuc_2"/>
    <property type="match status" value="1"/>
</dbReference>
<dbReference type="AlphaFoldDB" id="A0A4P8XHU7"/>
<gene>
    <name evidence="2" type="ORF">E6C60_1421</name>
</gene>
<keyword evidence="2" id="KW-0378">Hydrolase</keyword>
<dbReference type="EMBL" id="CP040396">
    <property type="protein sequence ID" value="QCT02137.1"/>
    <property type="molecule type" value="Genomic_DNA"/>
</dbReference>
<dbReference type="PANTHER" id="PTHR12110">
    <property type="entry name" value="HYDROXYPYRUVATE ISOMERASE"/>
    <property type="match status" value="1"/>
</dbReference>
<evidence type="ECO:0000313" key="2">
    <source>
        <dbReference type="EMBL" id="QCT02137.1"/>
    </source>
</evidence>
<accession>A0A4P8XHU7</accession>
<evidence type="ECO:0000313" key="3">
    <source>
        <dbReference type="Proteomes" id="UP000300879"/>
    </source>
</evidence>
<dbReference type="GO" id="GO:0004519">
    <property type="term" value="F:endonuclease activity"/>
    <property type="evidence" value="ECO:0007669"/>
    <property type="project" value="UniProtKB-KW"/>
</dbReference>